<evidence type="ECO:0000313" key="2">
    <source>
        <dbReference type="Proteomes" id="UP000799539"/>
    </source>
</evidence>
<dbReference type="Gene3D" id="1.10.510.10">
    <property type="entry name" value="Transferase(Phosphotransferase) domain 1"/>
    <property type="match status" value="1"/>
</dbReference>
<dbReference type="InterPro" id="IPR011009">
    <property type="entry name" value="Kinase-like_dom_sf"/>
</dbReference>
<organism evidence="1 2">
    <name type="scientific">Cercospora zeae-maydis SCOH1-5</name>
    <dbReference type="NCBI Taxonomy" id="717836"/>
    <lineage>
        <taxon>Eukaryota</taxon>
        <taxon>Fungi</taxon>
        <taxon>Dikarya</taxon>
        <taxon>Ascomycota</taxon>
        <taxon>Pezizomycotina</taxon>
        <taxon>Dothideomycetes</taxon>
        <taxon>Dothideomycetidae</taxon>
        <taxon>Mycosphaerellales</taxon>
        <taxon>Mycosphaerellaceae</taxon>
        <taxon>Cercospora</taxon>
    </lineage>
</organism>
<keyword evidence="2" id="KW-1185">Reference proteome</keyword>
<accession>A0A6A6F0N3</accession>
<name>A0A6A6F0N3_9PEZI</name>
<evidence type="ECO:0008006" key="3">
    <source>
        <dbReference type="Google" id="ProtNLM"/>
    </source>
</evidence>
<reference evidence="1" key="1">
    <citation type="journal article" date="2020" name="Stud. Mycol.">
        <title>101 Dothideomycetes genomes: a test case for predicting lifestyles and emergence of pathogens.</title>
        <authorList>
            <person name="Haridas S."/>
            <person name="Albert R."/>
            <person name="Binder M."/>
            <person name="Bloem J."/>
            <person name="Labutti K."/>
            <person name="Salamov A."/>
            <person name="Andreopoulos B."/>
            <person name="Baker S."/>
            <person name="Barry K."/>
            <person name="Bills G."/>
            <person name="Bluhm B."/>
            <person name="Cannon C."/>
            <person name="Castanera R."/>
            <person name="Culley D."/>
            <person name="Daum C."/>
            <person name="Ezra D."/>
            <person name="Gonzalez J."/>
            <person name="Henrissat B."/>
            <person name="Kuo A."/>
            <person name="Liang C."/>
            <person name="Lipzen A."/>
            <person name="Lutzoni F."/>
            <person name="Magnuson J."/>
            <person name="Mondo S."/>
            <person name="Nolan M."/>
            <person name="Ohm R."/>
            <person name="Pangilinan J."/>
            <person name="Park H.-J."/>
            <person name="Ramirez L."/>
            <person name="Alfaro M."/>
            <person name="Sun H."/>
            <person name="Tritt A."/>
            <person name="Yoshinaga Y."/>
            <person name="Zwiers L.-H."/>
            <person name="Turgeon B."/>
            <person name="Goodwin S."/>
            <person name="Spatafora J."/>
            <person name="Crous P."/>
            <person name="Grigoriev I."/>
        </authorList>
    </citation>
    <scope>NUCLEOTIDE SEQUENCE</scope>
    <source>
        <strain evidence="1">SCOH1-5</strain>
    </source>
</reference>
<dbReference type="AlphaFoldDB" id="A0A6A6F0N3"/>
<gene>
    <name evidence="1" type="ORF">CERZMDRAFT_102590</name>
</gene>
<evidence type="ECO:0000313" key="1">
    <source>
        <dbReference type="EMBL" id="KAF2207312.1"/>
    </source>
</evidence>
<dbReference type="Proteomes" id="UP000799539">
    <property type="component" value="Unassembled WGS sequence"/>
</dbReference>
<sequence length="77" mass="8737">MSSDLITPLTFSKQNLASEESEKMVAEQPGLRLEVWGEQMGKTFVDFIAGMTKIDPKARSGIREVLAHPYWEECLTY</sequence>
<dbReference type="OrthoDB" id="10252171at2759"/>
<proteinExistence type="predicted"/>
<dbReference type="SUPFAM" id="SSF56112">
    <property type="entry name" value="Protein kinase-like (PK-like)"/>
    <property type="match status" value="1"/>
</dbReference>
<protein>
    <recommendedName>
        <fullName evidence="3">Protein kinase domain-containing protein</fullName>
    </recommendedName>
</protein>
<dbReference type="EMBL" id="ML992705">
    <property type="protein sequence ID" value="KAF2207312.1"/>
    <property type="molecule type" value="Genomic_DNA"/>
</dbReference>